<protein>
    <submittedName>
        <fullName evidence="2">Uncharacterized protein</fullName>
    </submittedName>
</protein>
<comment type="caution">
    <text evidence="2">The sequence shown here is derived from an EMBL/GenBank/DDBJ whole genome shotgun (WGS) entry which is preliminary data.</text>
</comment>
<dbReference type="AlphaFoldDB" id="A0AAE0XY21"/>
<dbReference type="EMBL" id="JAWDGP010007329">
    <property type="protein sequence ID" value="KAK3725672.1"/>
    <property type="molecule type" value="Genomic_DNA"/>
</dbReference>
<gene>
    <name evidence="2" type="ORF">RRG08_043089</name>
</gene>
<keyword evidence="3" id="KW-1185">Reference proteome</keyword>
<evidence type="ECO:0000313" key="3">
    <source>
        <dbReference type="Proteomes" id="UP001283361"/>
    </source>
</evidence>
<name>A0AAE0XY21_9GAST</name>
<proteinExistence type="predicted"/>
<evidence type="ECO:0000256" key="1">
    <source>
        <dbReference type="SAM" id="MobiDB-lite"/>
    </source>
</evidence>
<reference evidence="2" key="1">
    <citation type="journal article" date="2023" name="G3 (Bethesda)">
        <title>A reference genome for the long-term kleptoplast-retaining sea slug Elysia crispata morphotype clarki.</title>
        <authorList>
            <person name="Eastman K.E."/>
            <person name="Pendleton A.L."/>
            <person name="Shaikh M.A."/>
            <person name="Suttiyut T."/>
            <person name="Ogas R."/>
            <person name="Tomko P."/>
            <person name="Gavelis G."/>
            <person name="Widhalm J.R."/>
            <person name="Wisecaver J.H."/>
        </authorList>
    </citation>
    <scope>NUCLEOTIDE SEQUENCE</scope>
    <source>
        <strain evidence="2">ECLA1</strain>
    </source>
</reference>
<dbReference type="Proteomes" id="UP001283361">
    <property type="component" value="Unassembled WGS sequence"/>
</dbReference>
<feature type="compositionally biased region" description="Basic and acidic residues" evidence="1">
    <location>
        <begin position="150"/>
        <end position="164"/>
    </location>
</feature>
<feature type="region of interest" description="Disordered" evidence="1">
    <location>
        <begin position="141"/>
        <end position="164"/>
    </location>
</feature>
<accession>A0AAE0XY21</accession>
<organism evidence="2 3">
    <name type="scientific">Elysia crispata</name>
    <name type="common">lettuce slug</name>
    <dbReference type="NCBI Taxonomy" id="231223"/>
    <lineage>
        <taxon>Eukaryota</taxon>
        <taxon>Metazoa</taxon>
        <taxon>Spiralia</taxon>
        <taxon>Lophotrochozoa</taxon>
        <taxon>Mollusca</taxon>
        <taxon>Gastropoda</taxon>
        <taxon>Heterobranchia</taxon>
        <taxon>Euthyneura</taxon>
        <taxon>Panpulmonata</taxon>
        <taxon>Sacoglossa</taxon>
        <taxon>Placobranchoidea</taxon>
        <taxon>Plakobranchidae</taxon>
        <taxon>Elysia</taxon>
    </lineage>
</organism>
<sequence length="164" mass="17583">MASGERTVKGNGITVQSPVSLPGRNAVSLSVLPPKGIQWCHGSSSNRTECDAISFQFERKEASVVGRTLSSGPKAAPIGQIFLHESLTSKHRAKSSELDGQTSGVFGHVRSSLGADQLSTFCLLTLALVLSCDGRYGRPASGDQRLMQPLRKDAAERREHTHQV</sequence>
<evidence type="ECO:0000313" key="2">
    <source>
        <dbReference type="EMBL" id="KAK3725672.1"/>
    </source>
</evidence>